<evidence type="ECO:0000259" key="15">
    <source>
        <dbReference type="Pfam" id="PF07715"/>
    </source>
</evidence>
<keyword evidence="2 11" id="KW-0813">Transport</keyword>
<accession>A0A269XWB3</accession>
<name>A0A269XWB3_9PROT</name>
<evidence type="ECO:0000256" key="9">
    <source>
        <dbReference type="ARBA" id="ARBA00023136"/>
    </source>
</evidence>
<dbReference type="Pfam" id="PF07715">
    <property type="entry name" value="Plug"/>
    <property type="match status" value="1"/>
</dbReference>
<comment type="caution">
    <text evidence="16">The sequence shown here is derived from an EMBL/GenBank/DDBJ whole genome shotgun (WGS) entry which is preliminary data.</text>
</comment>
<reference evidence="16 17" key="1">
    <citation type="submission" date="2017-04" db="EMBL/GenBank/DDBJ databases">
        <title>Kefir bacterial isolates.</title>
        <authorList>
            <person name="Kim Y."/>
            <person name="Blasche S."/>
            <person name="Patil K.R."/>
        </authorList>
    </citation>
    <scope>NUCLEOTIDE SEQUENCE [LARGE SCALE GENOMIC DNA]</scope>
    <source>
        <strain evidence="16 17">KR</strain>
    </source>
</reference>
<dbReference type="PANTHER" id="PTHR32552:SF81">
    <property type="entry name" value="TONB-DEPENDENT OUTER MEMBRANE RECEPTOR"/>
    <property type="match status" value="1"/>
</dbReference>
<dbReference type="PANTHER" id="PTHR32552">
    <property type="entry name" value="FERRICHROME IRON RECEPTOR-RELATED"/>
    <property type="match status" value="1"/>
</dbReference>
<feature type="domain" description="TonB-dependent receptor plug" evidence="15">
    <location>
        <begin position="113"/>
        <end position="221"/>
    </location>
</feature>
<evidence type="ECO:0000313" key="17">
    <source>
        <dbReference type="Proteomes" id="UP000216151"/>
    </source>
</evidence>
<dbReference type="AlphaFoldDB" id="A0A269XWB3"/>
<evidence type="ECO:0000256" key="10">
    <source>
        <dbReference type="ARBA" id="ARBA00023237"/>
    </source>
</evidence>
<evidence type="ECO:0000256" key="13">
    <source>
        <dbReference type="SAM" id="MobiDB-lite"/>
    </source>
</evidence>
<evidence type="ECO:0000256" key="8">
    <source>
        <dbReference type="ARBA" id="ARBA00023077"/>
    </source>
</evidence>
<dbReference type="SUPFAM" id="SSF56935">
    <property type="entry name" value="Porins"/>
    <property type="match status" value="1"/>
</dbReference>
<dbReference type="InterPro" id="IPR000531">
    <property type="entry name" value="Beta-barrel_TonB"/>
</dbReference>
<gene>
    <name evidence="16" type="ORF">B8X00_10170</name>
</gene>
<dbReference type="OrthoDB" id="7413795at2"/>
<dbReference type="Pfam" id="PF00593">
    <property type="entry name" value="TonB_dep_Rec_b-barrel"/>
    <property type="match status" value="1"/>
</dbReference>
<evidence type="ECO:0000256" key="4">
    <source>
        <dbReference type="ARBA" id="ARBA00022496"/>
    </source>
</evidence>
<sequence>MVKNNAAWNMIYPSSLSAPRSFLSLSGRAMACLSRRNRLACAALPSLILASGLVASATSSAKAETQGKPSGAKTAPAPAKGGKASKVGKVASPAASGGLETVMVTANRRTQDIQKVAATVTAISATTIARQHLDSAADVAAFAPNVLGYNFDGRLRPRYYIRGVGNGNVANNAIGAVAVYADDVYLNSLSFQGFPLFDQAQVAILNGPQGTLWGKNATAGAIQFTSRRPEFKKEGHAQVDFGDYGQKRGEFVINTPITANTLTTRLSVRQENSDGWAKNASTGKDVGNFGDFAARFQTLWRPSDDLEFLLNTHVRDMQSSNVPYYSASGTSVYSPLKTSSRDWTNSNVNGRQALVSEGVSLHTTWHPGHGLTFTSITAFENAQRRQTGDGDYTPLEYSRSYDKLHPVQVSQEFRLASDPHQRIAWIAGAYYFHETLNDHYATATLPPGAPTTPAIIGQPAFTSTQYRQTTDSFAIFGNTTIHVVPWFQVAGGVRWTHDHLRLDLDSVQARSPVSFAGNATNWWNAQNVLSPITGIDSYHGGKSWSNVSFDVEPQFLIGKNQMLYVRIADGYRSGVFNTQITPNPVNRGGTPLQTARPVNPETLTSYEAGYKGSWFNHRLTLSADGFYSKYDNIQTSWTATDAATKSTIISLTNAASGRTLGGEFSFQARPIDDLTISGNVGVLRTKFTDFTAPTGATSLKGNEFARAPHQTANISVDWNFRTGIGNGSVGTHWNYTGHYYYLVSNEKASALQQSSVWLGDVHASFRPGNSRWEISGIVNNITGNRYLVQVLPYSATSQTFTYQYSNPRMFLLSARVDFF</sequence>
<keyword evidence="3 11" id="KW-1134">Transmembrane beta strand</keyword>
<dbReference type="EMBL" id="NCXK01000015">
    <property type="protein sequence ID" value="PAK77607.1"/>
    <property type="molecule type" value="Genomic_DNA"/>
</dbReference>
<organism evidence="16 17">
    <name type="scientific">Acetobacter fabarum</name>
    <dbReference type="NCBI Taxonomy" id="483199"/>
    <lineage>
        <taxon>Bacteria</taxon>
        <taxon>Pseudomonadati</taxon>
        <taxon>Pseudomonadota</taxon>
        <taxon>Alphaproteobacteria</taxon>
        <taxon>Acetobacterales</taxon>
        <taxon>Acetobacteraceae</taxon>
        <taxon>Acetobacter</taxon>
    </lineage>
</organism>
<comment type="similarity">
    <text evidence="11 12">Belongs to the TonB-dependent receptor family.</text>
</comment>
<protein>
    <recommendedName>
        <fullName evidence="18">TonB-dependent receptor</fullName>
    </recommendedName>
</protein>
<keyword evidence="9 11" id="KW-0472">Membrane</keyword>
<evidence type="ECO:0000256" key="3">
    <source>
        <dbReference type="ARBA" id="ARBA00022452"/>
    </source>
</evidence>
<keyword evidence="8 12" id="KW-0798">TonB box</keyword>
<dbReference type="InterPro" id="IPR039426">
    <property type="entry name" value="TonB-dep_rcpt-like"/>
</dbReference>
<evidence type="ECO:0000256" key="1">
    <source>
        <dbReference type="ARBA" id="ARBA00004571"/>
    </source>
</evidence>
<feature type="compositionally biased region" description="Low complexity" evidence="13">
    <location>
        <begin position="67"/>
        <end position="89"/>
    </location>
</feature>
<keyword evidence="10 11" id="KW-0998">Cell outer membrane</keyword>
<dbReference type="InterPro" id="IPR012910">
    <property type="entry name" value="Plug_dom"/>
</dbReference>
<evidence type="ECO:0000313" key="16">
    <source>
        <dbReference type="EMBL" id="PAK77607.1"/>
    </source>
</evidence>
<dbReference type="Gene3D" id="2.40.170.20">
    <property type="entry name" value="TonB-dependent receptor, beta-barrel domain"/>
    <property type="match status" value="1"/>
</dbReference>
<dbReference type="GO" id="GO:0006826">
    <property type="term" value="P:iron ion transport"/>
    <property type="evidence" value="ECO:0007669"/>
    <property type="project" value="UniProtKB-KW"/>
</dbReference>
<comment type="subcellular location">
    <subcellularLocation>
        <location evidence="1 11">Cell outer membrane</location>
        <topology evidence="1 11">Multi-pass membrane protein</topology>
    </subcellularLocation>
</comment>
<evidence type="ECO:0008006" key="18">
    <source>
        <dbReference type="Google" id="ProtNLM"/>
    </source>
</evidence>
<evidence type="ECO:0000256" key="6">
    <source>
        <dbReference type="ARBA" id="ARBA00023004"/>
    </source>
</evidence>
<proteinExistence type="inferred from homology"/>
<dbReference type="PROSITE" id="PS52016">
    <property type="entry name" value="TONB_DEPENDENT_REC_3"/>
    <property type="match status" value="1"/>
</dbReference>
<evidence type="ECO:0000256" key="2">
    <source>
        <dbReference type="ARBA" id="ARBA00022448"/>
    </source>
</evidence>
<evidence type="ECO:0000256" key="11">
    <source>
        <dbReference type="PROSITE-ProRule" id="PRU01360"/>
    </source>
</evidence>
<keyword evidence="17" id="KW-1185">Reference proteome</keyword>
<feature type="region of interest" description="Disordered" evidence="13">
    <location>
        <begin position="61"/>
        <end position="89"/>
    </location>
</feature>
<keyword evidence="6" id="KW-0408">Iron</keyword>
<evidence type="ECO:0000259" key="14">
    <source>
        <dbReference type="Pfam" id="PF00593"/>
    </source>
</evidence>
<keyword evidence="7" id="KW-0406">Ion transport</keyword>
<keyword evidence="4" id="KW-0410">Iron transport</keyword>
<feature type="domain" description="TonB-dependent receptor-like beta-barrel" evidence="14">
    <location>
        <begin position="335"/>
        <end position="781"/>
    </location>
</feature>
<dbReference type="GO" id="GO:0009279">
    <property type="term" value="C:cell outer membrane"/>
    <property type="evidence" value="ECO:0007669"/>
    <property type="project" value="UniProtKB-SubCell"/>
</dbReference>
<dbReference type="InterPro" id="IPR036942">
    <property type="entry name" value="Beta-barrel_TonB_sf"/>
</dbReference>
<evidence type="ECO:0000256" key="12">
    <source>
        <dbReference type="RuleBase" id="RU003357"/>
    </source>
</evidence>
<evidence type="ECO:0000256" key="7">
    <source>
        <dbReference type="ARBA" id="ARBA00023065"/>
    </source>
</evidence>
<keyword evidence="5 11" id="KW-0812">Transmembrane</keyword>
<evidence type="ECO:0000256" key="5">
    <source>
        <dbReference type="ARBA" id="ARBA00022692"/>
    </source>
</evidence>
<dbReference type="Proteomes" id="UP000216151">
    <property type="component" value="Unassembled WGS sequence"/>
</dbReference>